<feature type="region of interest" description="Disordered" evidence="7">
    <location>
        <begin position="278"/>
        <end position="393"/>
    </location>
</feature>
<evidence type="ECO:0000256" key="8">
    <source>
        <dbReference type="SAM" id="Phobius"/>
    </source>
</evidence>
<proteinExistence type="predicted"/>
<accession>A0ABQ9P373</accession>
<keyword evidence="10" id="KW-1185">Reference proteome</keyword>
<evidence type="ECO:0000313" key="10">
    <source>
        <dbReference type="Proteomes" id="UP001172684"/>
    </source>
</evidence>
<evidence type="ECO:0000256" key="7">
    <source>
        <dbReference type="SAM" id="MobiDB-lite"/>
    </source>
</evidence>
<feature type="transmembrane region" description="Helical" evidence="8">
    <location>
        <begin position="42"/>
        <end position="66"/>
    </location>
</feature>
<name>A0ABQ9P373_9PEZI</name>
<dbReference type="PANTHER" id="PTHR21212:SF0">
    <property type="entry name" value="SEIPIN"/>
    <property type="match status" value="1"/>
</dbReference>
<evidence type="ECO:0000313" key="9">
    <source>
        <dbReference type="EMBL" id="KAJ9668020.1"/>
    </source>
</evidence>
<dbReference type="Pfam" id="PF06775">
    <property type="entry name" value="Seipin"/>
    <property type="match status" value="1"/>
</dbReference>
<feature type="compositionally biased region" description="Basic and acidic residues" evidence="7">
    <location>
        <begin position="278"/>
        <end position="294"/>
    </location>
</feature>
<dbReference type="EMBL" id="JAPDRL010000009">
    <property type="protein sequence ID" value="KAJ9668020.1"/>
    <property type="molecule type" value="Genomic_DNA"/>
</dbReference>
<protein>
    <recommendedName>
        <fullName evidence="11">Seipin</fullName>
    </recommendedName>
</protein>
<evidence type="ECO:0000256" key="2">
    <source>
        <dbReference type="ARBA" id="ARBA00022692"/>
    </source>
</evidence>
<evidence type="ECO:0000256" key="4">
    <source>
        <dbReference type="ARBA" id="ARBA00022989"/>
    </source>
</evidence>
<dbReference type="Proteomes" id="UP001172684">
    <property type="component" value="Unassembled WGS sequence"/>
</dbReference>
<keyword evidence="6 8" id="KW-0472">Membrane</keyword>
<evidence type="ECO:0000256" key="1">
    <source>
        <dbReference type="ARBA" id="ARBA00004477"/>
    </source>
</evidence>
<sequence length="393" mass="44390">MDDYSEEEYEYQGILVVARNKILAPLRAAVSKPALRAYASTILVVLTALTLAGFAIFAYSAFYYAYIPIQGFSRPVYLQFNRAHHPYGIAPLSRSLLSNQPYDVKVILHLPSTPTNREVGNFMLDLQLLSPPNPGALTAEKRVLAQERRPAIMTYYSPIVEHVRKFLELPWYLLGWRYESETLVVPIMEGVEFAKGWRNVPDTARLEILSDMKMQVYSVRVVVTAHFRGLRYIMYNYRVLSFLLFTTTFWAVEMTFAFLGWSILYLYLFHQPAAPRLPKREKGEPADGEIKTEPGTDAGASGDDLSDTSRQFPTYAGQPPLRYSSPRVKDEKEEETPRALADIPPAVEADDEDEDVDFVDSGLGTSMESSAAAARESVRRRRSRLFGSAGRSV</sequence>
<feature type="transmembrane region" description="Helical" evidence="8">
    <location>
        <begin position="239"/>
        <end position="268"/>
    </location>
</feature>
<organism evidence="9 10">
    <name type="scientific">Coniosporium apollinis</name>
    <dbReference type="NCBI Taxonomy" id="61459"/>
    <lineage>
        <taxon>Eukaryota</taxon>
        <taxon>Fungi</taxon>
        <taxon>Dikarya</taxon>
        <taxon>Ascomycota</taxon>
        <taxon>Pezizomycotina</taxon>
        <taxon>Dothideomycetes</taxon>
        <taxon>Dothideomycetes incertae sedis</taxon>
        <taxon>Coniosporium</taxon>
    </lineage>
</organism>
<keyword evidence="5" id="KW-0443">Lipid metabolism</keyword>
<reference evidence="9" key="1">
    <citation type="submission" date="2022-10" db="EMBL/GenBank/DDBJ databases">
        <title>Culturing micro-colonial fungi from biological soil crusts in the Mojave desert and describing Neophaeococcomyces mojavensis, and introducing the new genera and species Taxawa tesnikishii.</title>
        <authorList>
            <person name="Kurbessoian T."/>
            <person name="Stajich J.E."/>
        </authorList>
    </citation>
    <scope>NUCLEOTIDE SEQUENCE</scope>
    <source>
        <strain evidence="9">TK_1</strain>
    </source>
</reference>
<feature type="compositionally biased region" description="Basic and acidic residues" evidence="7">
    <location>
        <begin position="327"/>
        <end position="337"/>
    </location>
</feature>
<evidence type="ECO:0008006" key="11">
    <source>
        <dbReference type="Google" id="ProtNLM"/>
    </source>
</evidence>
<comment type="subcellular location">
    <subcellularLocation>
        <location evidence="1">Endoplasmic reticulum membrane</location>
        <topology evidence="1">Multi-pass membrane protein</topology>
    </subcellularLocation>
</comment>
<dbReference type="PANTHER" id="PTHR21212">
    <property type="entry name" value="BERNARDINELLI-SEIP CONGENITAL LIPODYSTROPHY 2 HOMOLOG BSCL2 PROTEIN"/>
    <property type="match status" value="1"/>
</dbReference>
<feature type="compositionally biased region" description="Acidic residues" evidence="7">
    <location>
        <begin position="348"/>
        <end position="358"/>
    </location>
</feature>
<comment type="caution">
    <text evidence="9">The sequence shown here is derived from an EMBL/GenBank/DDBJ whole genome shotgun (WGS) entry which is preliminary data.</text>
</comment>
<gene>
    <name evidence="9" type="ORF">H2201_001826</name>
</gene>
<keyword evidence="4 8" id="KW-1133">Transmembrane helix</keyword>
<evidence type="ECO:0000256" key="5">
    <source>
        <dbReference type="ARBA" id="ARBA00023098"/>
    </source>
</evidence>
<evidence type="ECO:0000256" key="3">
    <source>
        <dbReference type="ARBA" id="ARBA00022824"/>
    </source>
</evidence>
<evidence type="ECO:0000256" key="6">
    <source>
        <dbReference type="ARBA" id="ARBA00023136"/>
    </source>
</evidence>
<feature type="compositionally biased region" description="Low complexity" evidence="7">
    <location>
        <begin position="366"/>
        <end position="375"/>
    </location>
</feature>
<dbReference type="InterPro" id="IPR009617">
    <property type="entry name" value="Seipin"/>
</dbReference>
<keyword evidence="2 8" id="KW-0812">Transmembrane</keyword>
<dbReference type="CDD" id="cd23995">
    <property type="entry name" value="Seipin_BSCL2_like"/>
    <property type="match status" value="1"/>
</dbReference>
<keyword evidence="3" id="KW-0256">Endoplasmic reticulum</keyword>